<dbReference type="Proteomes" id="UP000019384">
    <property type="component" value="Unassembled WGS sequence"/>
</dbReference>
<dbReference type="InterPro" id="IPR019826">
    <property type="entry name" value="Carboxylesterase_B_AS"/>
</dbReference>
<comment type="similarity">
    <text evidence="2 5">Belongs to the type-B carboxylesterase/lipase family.</text>
</comment>
<keyword evidence="8" id="KW-1185">Reference proteome</keyword>
<feature type="domain" description="Carboxylesterase type B" evidence="6">
    <location>
        <begin position="23"/>
        <end position="518"/>
    </location>
</feature>
<dbReference type="PROSITE" id="PS00122">
    <property type="entry name" value="CARBOXYLESTERASE_B_1"/>
    <property type="match status" value="1"/>
</dbReference>
<organism evidence="7 8">
    <name type="scientific">Kuraishia capsulata CBS 1993</name>
    <dbReference type="NCBI Taxonomy" id="1382522"/>
    <lineage>
        <taxon>Eukaryota</taxon>
        <taxon>Fungi</taxon>
        <taxon>Dikarya</taxon>
        <taxon>Ascomycota</taxon>
        <taxon>Saccharomycotina</taxon>
        <taxon>Pichiomycetes</taxon>
        <taxon>Pichiales</taxon>
        <taxon>Pichiaceae</taxon>
        <taxon>Kuraishia</taxon>
    </lineage>
</organism>
<protein>
    <recommendedName>
        <fullName evidence="5">Carboxylic ester hydrolase</fullName>
        <ecNumber evidence="5">3.1.1.-</ecNumber>
    </recommendedName>
</protein>
<gene>
    <name evidence="7" type="ORF">KUCA_T00003200001</name>
</gene>
<dbReference type="GO" id="GO:0004806">
    <property type="term" value="F:triacylglycerol lipase activity"/>
    <property type="evidence" value="ECO:0007669"/>
    <property type="project" value="UniProtKB-EC"/>
</dbReference>
<dbReference type="RefSeq" id="XP_022459218.1">
    <property type="nucleotide sequence ID" value="XM_022601591.1"/>
</dbReference>
<dbReference type="GeneID" id="34520606"/>
<evidence type="ECO:0000313" key="7">
    <source>
        <dbReference type="EMBL" id="CDK27222.1"/>
    </source>
</evidence>
<dbReference type="OrthoDB" id="6846267at2759"/>
<sequence>MLHYSNFKTVKKDLEIPGLGELTGLEFDNGSEQYLGIPYATFPRRFAPSKVLTEWTELEKGVKRDATKYGPEGAQPYTPMFFPFQPRPWLPDDGLVVQRTDRKEMLTLNVTVPKTSKDHSKLLPVMVWIHGGANTIGGSATCEFDGISLATLSAEISKPTIIITLNYRLGYYGFLYSNDIRNFNLKEGFGDSANFGFWDQVNALRWVQQYVHAFGGDPENVTIFGQSAGSAAVNMHLWRGEKLFKRAILQSGSISVCGIDDLESADKFYFRLLDQLGIDHNLPGDARVEQLLRIESSVMVEAQEALFKDQEFSIVPYVIDEHLFPSSGNPRIPADSGYQIPEFVDSLMIGDTYEEFGPRPEYLEKTPGPVLFAHLKQKASPELFEILTEHYDLYPDMTRDDLSTVGTALVTDSTFALPNFSLALLISSELPIYCFHFDQKSDFEPTKGMAHHSLDFIYIWNMFNEVFQDPRSADLSRKMGTRFLEFANGLEPWSRYEGIDPKYQIFGPDGADKVLALSEDLPRKKRYEAWKKICAKGLQREFYRVCWELGYGK</sequence>
<dbReference type="GO" id="GO:0016042">
    <property type="term" value="P:lipid catabolic process"/>
    <property type="evidence" value="ECO:0007669"/>
    <property type="project" value="UniProtKB-KW"/>
</dbReference>
<keyword evidence="4" id="KW-0442">Lipid degradation</keyword>
<accession>W6MPV7</accession>
<dbReference type="HOGENOM" id="CLU_006586_14_1_1"/>
<dbReference type="Pfam" id="PF00135">
    <property type="entry name" value="COesterase"/>
    <property type="match status" value="1"/>
</dbReference>
<dbReference type="PANTHER" id="PTHR11559">
    <property type="entry name" value="CARBOXYLESTERASE"/>
    <property type="match status" value="1"/>
</dbReference>
<evidence type="ECO:0000259" key="6">
    <source>
        <dbReference type="Pfam" id="PF00135"/>
    </source>
</evidence>
<evidence type="ECO:0000256" key="4">
    <source>
        <dbReference type="ARBA" id="ARBA00022963"/>
    </source>
</evidence>
<evidence type="ECO:0000256" key="2">
    <source>
        <dbReference type="ARBA" id="ARBA00005964"/>
    </source>
</evidence>
<keyword evidence="4" id="KW-0443">Lipid metabolism</keyword>
<dbReference type="InterPro" id="IPR002018">
    <property type="entry name" value="CarbesteraseB"/>
</dbReference>
<proteinExistence type="inferred from homology"/>
<reference evidence="7" key="2">
    <citation type="submission" date="2014-02" db="EMBL/GenBank/DDBJ databases">
        <title>Complete DNA sequence of /Kuraishia capsulata/ illustrates novel genomic features among budding yeasts (/Saccharomycotina/).</title>
        <authorList>
            <person name="Morales L."/>
            <person name="Noel B."/>
            <person name="Porcel B."/>
            <person name="Marcet-Houben M."/>
            <person name="Hullo M-F."/>
            <person name="Sacerdot C."/>
            <person name="Tekaia F."/>
            <person name="Leh-Louis V."/>
            <person name="Despons L."/>
            <person name="Khanna V."/>
            <person name="Aury J-M."/>
            <person name="Barbe V."/>
            <person name="Couloux A."/>
            <person name="Labadie K."/>
            <person name="Pelletier E."/>
            <person name="Souciet J-L."/>
            <person name="Boekhout T."/>
            <person name="Gabaldon T."/>
            <person name="Wincker P."/>
            <person name="Dujon B."/>
        </authorList>
    </citation>
    <scope>NUCLEOTIDE SEQUENCE</scope>
    <source>
        <strain evidence="7">CBS 1993</strain>
    </source>
</reference>
<keyword evidence="3 5" id="KW-0378">Hydrolase</keyword>
<comment type="catalytic activity">
    <reaction evidence="1">
        <text>a triacylglycerol + H2O = a diacylglycerol + a fatty acid + H(+)</text>
        <dbReference type="Rhea" id="RHEA:12044"/>
        <dbReference type="ChEBI" id="CHEBI:15377"/>
        <dbReference type="ChEBI" id="CHEBI:15378"/>
        <dbReference type="ChEBI" id="CHEBI:17855"/>
        <dbReference type="ChEBI" id="CHEBI:18035"/>
        <dbReference type="ChEBI" id="CHEBI:28868"/>
        <dbReference type="EC" id="3.1.1.3"/>
    </reaction>
</comment>
<dbReference type="STRING" id="1382522.W6MPV7"/>
<dbReference type="ESTHER" id="9asco-w6mpv7">
    <property type="family name" value="Fungal_carboxylesterase_lipase"/>
</dbReference>
<evidence type="ECO:0000256" key="5">
    <source>
        <dbReference type="RuleBase" id="RU361235"/>
    </source>
</evidence>
<dbReference type="EC" id="3.1.1.-" evidence="5"/>
<evidence type="ECO:0000256" key="1">
    <source>
        <dbReference type="ARBA" id="ARBA00001024"/>
    </source>
</evidence>
<dbReference type="Gene3D" id="3.40.50.1820">
    <property type="entry name" value="alpha/beta hydrolase"/>
    <property type="match status" value="1"/>
</dbReference>
<dbReference type="InterPro" id="IPR050309">
    <property type="entry name" value="Type-B_Carboxylest/Lipase"/>
</dbReference>
<dbReference type="EMBL" id="HG793128">
    <property type="protein sequence ID" value="CDK27222.1"/>
    <property type="molecule type" value="Genomic_DNA"/>
</dbReference>
<dbReference type="SUPFAM" id="SSF53474">
    <property type="entry name" value="alpha/beta-Hydrolases"/>
    <property type="match status" value="1"/>
</dbReference>
<reference evidence="7" key="1">
    <citation type="submission" date="2013-12" db="EMBL/GenBank/DDBJ databases">
        <authorList>
            <person name="Genoscope - CEA"/>
        </authorList>
    </citation>
    <scope>NUCLEOTIDE SEQUENCE</scope>
    <source>
        <strain evidence="7">CBS 1993</strain>
    </source>
</reference>
<evidence type="ECO:0000313" key="8">
    <source>
        <dbReference type="Proteomes" id="UP000019384"/>
    </source>
</evidence>
<dbReference type="AlphaFoldDB" id="W6MPV7"/>
<dbReference type="InterPro" id="IPR029058">
    <property type="entry name" value="AB_hydrolase_fold"/>
</dbReference>
<evidence type="ECO:0000256" key="3">
    <source>
        <dbReference type="ARBA" id="ARBA00022801"/>
    </source>
</evidence>
<name>W6MPV7_9ASCO</name>